<dbReference type="RefSeq" id="WP_086161387.1">
    <property type="nucleotide sequence ID" value="NZ_CP021121.1"/>
</dbReference>
<organism evidence="1 2">
    <name type="scientific">Streptomyces marincola</name>
    <dbReference type="NCBI Taxonomy" id="2878388"/>
    <lineage>
        <taxon>Bacteria</taxon>
        <taxon>Bacillati</taxon>
        <taxon>Actinomycetota</taxon>
        <taxon>Actinomycetes</taxon>
        <taxon>Kitasatosporales</taxon>
        <taxon>Streptomycetaceae</taxon>
        <taxon>Streptomyces</taxon>
    </lineage>
</organism>
<proteinExistence type="predicted"/>
<protein>
    <submittedName>
        <fullName evidence="1">Gas vesicle protein</fullName>
    </submittedName>
</protein>
<keyword evidence="2" id="KW-1185">Reference proteome</keyword>
<accession>A0A1W7D3H4</accession>
<dbReference type="KEGG" id="smao:CAG99_24380"/>
<dbReference type="EMBL" id="CP021121">
    <property type="protein sequence ID" value="ARQ71545.1"/>
    <property type="molecule type" value="Genomic_DNA"/>
</dbReference>
<dbReference type="Proteomes" id="UP000194218">
    <property type="component" value="Chromosome"/>
</dbReference>
<dbReference type="AlphaFoldDB" id="A0A1W7D3H4"/>
<name>A0A1W7D3H4_9ACTN</name>
<dbReference type="InterPro" id="IPR007804">
    <property type="entry name" value="GvpG"/>
</dbReference>
<evidence type="ECO:0000313" key="2">
    <source>
        <dbReference type="Proteomes" id="UP000194218"/>
    </source>
</evidence>
<reference evidence="1 2" key="1">
    <citation type="submission" date="2017-05" db="EMBL/GenBank/DDBJ databases">
        <title>Complete genome sequence of Streptomyces sp. SCSIO 03032 revealed the diverse biosynthetic pathways for its bioactive secondary metabolites.</title>
        <authorList>
            <person name="Ma L."/>
            <person name="Zhu Y."/>
            <person name="Zhang W."/>
            <person name="Zhang G."/>
            <person name="Tian X."/>
            <person name="Zhang S."/>
            <person name="Zhang C."/>
        </authorList>
    </citation>
    <scope>NUCLEOTIDE SEQUENCE [LARGE SCALE GENOMIC DNA]</scope>
    <source>
        <strain evidence="1 2">SCSIO 03032</strain>
    </source>
</reference>
<dbReference type="Pfam" id="PF05120">
    <property type="entry name" value="GvpG"/>
    <property type="match status" value="1"/>
</dbReference>
<evidence type="ECO:0000313" key="1">
    <source>
        <dbReference type="EMBL" id="ARQ71545.1"/>
    </source>
</evidence>
<dbReference type="OrthoDB" id="3541554at2"/>
<gene>
    <name evidence="1" type="ORF">CAG99_24380</name>
</gene>
<sequence length="82" mass="9347">MAFGLLREVLLLPLAPARGAGWVLGQVVAEAERTYYDPAVVQRELAALEEDLISGAIDEEEFDRREDELLDRLHPTHDWMTR</sequence>